<name>A0ABQ4U8X6_9HYPH</name>
<evidence type="ECO:0000313" key="8">
    <source>
        <dbReference type="Proteomes" id="UP001055039"/>
    </source>
</evidence>
<dbReference type="Gene3D" id="1.10.443.10">
    <property type="entry name" value="Intergrase catalytic core"/>
    <property type="match status" value="1"/>
</dbReference>
<evidence type="ECO:0000256" key="3">
    <source>
        <dbReference type="ARBA" id="ARBA00023125"/>
    </source>
</evidence>
<dbReference type="InterPro" id="IPR044068">
    <property type="entry name" value="CB"/>
</dbReference>
<feature type="domain" description="Core-binding (CB)" evidence="6">
    <location>
        <begin position="110"/>
        <end position="189"/>
    </location>
</feature>
<dbReference type="PANTHER" id="PTHR30629">
    <property type="entry name" value="PROPHAGE INTEGRASE"/>
    <property type="match status" value="1"/>
</dbReference>
<proteinExistence type="inferred from homology"/>
<evidence type="ECO:0000313" key="7">
    <source>
        <dbReference type="EMBL" id="GJE63691.1"/>
    </source>
</evidence>
<comment type="caution">
    <text evidence="7">The sequence shown here is derived from an EMBL/GenBank/DDBJ whole genome shotgun (WGS) entry which is preliminary data.</text>
</comment>
<keyword evidence="4" id="KW-0233">DNA recombination</keyword>
<reference evidence="7" key="2">
    <citation type="submission" date="2021-08" db="EMBL/GenBank/DDBJ databases">
        <authorList>
            <person name="Tani A."/>
            <person name="Ola A."/>
            <person name="Ogura Y."/>
            <person name="Katsura K."/>
            <person name="Hayashi T."/>
        </authorList>
    </citation>
    <scope>NUCLEOTIDE SEQUENCE</scope>
    <source>
        <strain evidence="7">NBRC 15686</strain>
    </source>
</reference>
<dbReference type="Proteomes" id="UP001055039">
    <property type="component" value="Unassembled WGS sequence"/>
</dbReference>
<dbReference type="PROSITE" id="PS51900">
    <property type="entry name" value="CB"/>
    <property type="match status" value="1"/>
</dbReference>
<dbReference type="Gene3D" id="1.10.150.130">
    <property type="match status" value="1"/>
</dbReference>
<gene>
    <name evidence="7" type="ORF">LNAOJCKE_0889</name>
</gene>
<dbReference type="PANTHER" id="PTHR30629:SF2">
    <property type="entry name" value="PROPHAGE INTEGRASE INTS-RELATED"/>
    <property type="match status" value="1"/>
</dbReference>
<dbReference type="InterPro" id="IPR050808">
    <property type="entry name" value="Phage_Integrase"/>
</dbReference>
<evidence type="ECO:0000256" key="1">
    <source>
        <dbReference type="ARBA" id="ARBA00008857"/>
    </source>
</evidence>
<dbReference type="RefSeq" id="WP_284209438.1">
    <property type="nucleotide sequence ID" value="NZ_BSUX01000001.1"/>
</dbReference>
<sequence>MVDLPQYVKRYRKPNGRVFFYYERYRNTDRAWPRIALADTPTSSEFWSLCDLLRDVEATVTVDGWRWEWLGSTGIRYPLPPPGARGDETFVAALRAAAEKDRLGDASERKTFAALIAEYRGHSAYKDLSDLTKRDYDTHLRKIEERWGEAPVVEIRSPDVQRAIDSFQHAPTVARYFRAVLSRLIKFGIPRGYSEHNVAKSTEKVEHEANPHEPWPDWAFEMFLEHARPSLHLPVLSAFYTGQRSIDVIPMLRPAGGEISLIARKTGKKVWRPVHSEYADIITRLAPGDSAALHLREDGQPWTLAGYRTAWQREMTSVNAKGQPTTASPAKKAAMARIRDAGLVFHGLRKNAVNTLLEVGCTEAEVSAIVEMSEQMVRHYAKDVNKRILSRSGTAKMETGWSETRKRLFGKALDKPITA</sequence>
<comment type="similarity">
    <text evidence="1">Belongs to the 'phage' integrase family.</text>
</comment>
<evidence type="ECO:0000259" key="6">
    <source>
        <dbReference type="PROSITE" id="PS51900"/>
    </source>
</evidence>
<accession>A0ABQ4U8X6</accession>
<dbReference type="InterPro" id="IPR010998">
    <property type="entry name" value="Integrase_recombinase_N"/>
</dbReference>
<dbReference type="SUPFAM" id="SSF56349">
    <property type="entry name" value="DNA breaking-rejoining enzymes"/>
    <property type="match status" value="1"/>
</dbReference>
<dbReference type="InterPro" id="IPR011010">
    <property type="entry name" value="DNA_brk_join_enz"/>
</dbReference>
<evidence type="ECO:0000256" key="5">
    <source>
        <dbReference type="PROSITE-ProRule" id="PRU01248"/>
    </source>
</evidence>
<organism evidence="7 8">
    <name type="scientific">Methylorubrum aminovorans</name>
    <dbReference type="NCBI Taxonomy" id="269069"/>
    <lineage>
        <taxon>Bacteria</taxon>
        <taxon>Pseudomonadati</taxon>
        <taxon>Pseudomonadota</taxon>
        <taxon>Alphaproteobacteria</taxon>
        <taxon>Hyphomicrobiales</taxon>
        <taxon>Methylobacteriaceae</taxon>
        <taxon>Methylorubrum</taxon>
    </lineage>
</organism>
<protein>
    <recommendedName>
        <fullName evidence="6">Core-binding (CB) domain-containing protein</fullName>
    </recommendedName>
</protein>
<dbReference type="EMBL" id="BPRC01000001">
    <property type="protein sequence ID" value="GJE63691.1"/>
    <property type="molecule type" value="Genomic_DNA"/>
</dbReference>
<keyword evidence="2" id="KW-0229">DNA integration</keyword>
<reference evidence="7" key="1">
    <citation type="journal article" date="2021" name="Front. Microbiol.">
        <title>Comprehensive Comparative Genomics and Phenotyping of Methylobacterium Species.</title>
        <authorList>
            <person name="Alessa O."/>
            <person name="Ogura Y."/>
            <person name="Fujitani Y."/>
            <person name="Takami H."/>
            <person name="Hayashi T."/>
            <person name="Sahin N."/>
            <person name="Tani A."/>
        </authorList>
    </citation>
    <scope>NUCLEOTIDE SEQUENCE</scope>
    <source>
        <strain evidence="7">NBRC 15686</strain>
    </source>
</reference>
<keyword evidence="3 5" id="KW-0238">DNA-binding</keyword>
<keyword evidence="8" id="KW-1185">Reference proteome</keyword>
<evidence type="ECO:0000256" key="2">
    <source>
        <dbReference type="ARBA" id="ARBA00022908"/>
    </source>
</evidence>
<dbReference type="InterPro" id="IPR013762">
    <property type="entry name" value="Integrase-like_cat_sf"/>
</dbReference>
<evidence type="ECO:0000256" key="4">
    <source>
        <dbReference type="ARBA" id="ARBA00023172"/>
    </source>
</evidence>